<dbReference type="GO" id="GO:0022857">
    <property type="term" value="F:transmembrane transporter activity"/>
    <property type="evidence" value="ECO:0007669"/>
    <property type="project" value="InterPro"/>
</dbReference>
<dbReference type="Pfam" id="PF07690">
    <property type="entry name" value="MFS_1"/>
    <property type="match status" value="1"/>
</dbReference>
<dbReference type="Gene3D" id="1.20.1720.10">
    <property type="entry name" value="Multidrug resistance protein D"/>
    <property type="match status" value="1"/>
</dbReference>
<feature type="transmembrane region" description="Helical" evidence="5">
    <location>
        <begin position="179"/>
        <end position="204"/>
    </location>
</feature>
<evidence type="ECO:0000256" key="2">
    <source>
        <dbReference type="ARBA" id="ARBA00022692"/>
    </source>
</evidence>
<organism evidence="7 8">
    <name type="scientific">Nocardioides perillae</name>
    <dbReference type="NCBI Taxonomy" id="1119534"/>
    <lineage>
        <taxon>Bacteria</taxon>
        <taxon>Bacillati</taxon>
        <taxon>Actinomycetota</taxon>
        <taxon>Actinomycetes</taxon>
        <taxon>Propionibacteriales</taxon>
        <taxon>Nocardioidaceae</taxon>
        <taxon>Nocardioides</taxon>
    </lineage>
</organism>
<dbReference type="PROSITE" id="PS50850">
    <property type="entry name" value="MFS"/>
    <property type="match status" value="1"/>
</dbReference>
<feature type="transmembrane region" description="Helical" evidence="5">
    <location>
        <begin position="409"/>
        <end position="434"/>
    </location>
</feature>
<dbReference type="InterPro" id="IPR020846">
    <property type="entry name" value="MFS_dom"/>
</dbReference>
<accession>A0A7Y9RVB0</accession>
<dbReference type="PANTHER" id="PTHR23501">
    <property type="entry name" value="MAJOR FACILITATOR SUPERFAMILY"/>
    <property type="match status" value="1"/>
</dbReference>
<feature type="transmembrane region" description="Helical" evidence="5">
    <location>
        <begin position="225"/>
        <end position="242"/>
    </location>
</feature>
<dbReference type="InterPro" id="IPR036259">
    <property type="entry name" value="MFS_trans_sf"/>
</dbReference>
<feature type="transmembrane region" description="Helical" evidence="5">
    <location>
        <begin position="27"/>
        <end position="49"/>
    </location>
</feature>
<keyword evidence="8" id="KW-1185">Reference proteome</keyword>
<evidence type="ECO:0000256" key="5">
    <source>
        <dbReference type="SAM" id="Phobius"/>
    </source>
</evidence>
<reference evidence="7 8" key="1">
    <citation type="submission" date="2020-07" db="EMBL/GenBank/DDBJ databases">
        <title>Sequencing the genomes of 1000 actinobacteria strains.</title>
        <authorList>
            <person name="Klenk H.-P."/>
        </authorList>
    </citation>
    <scope>NUCLEOTIDE SEQUENCE [LARGE SCALE GENOMIC DNA]</scope>
    <source>
        <strain evidence="7 8">DSM 24552</strain>
    </source>
</reference>
<evidence type="ECO:0000256" key="1">
    <source>
        <dbReference type="ARBA" id="ARBA00004651"/>
    </source>
</evidence>
<name>A0A7Y9RVB0_9ACTN</name>
<evidence type="ECO:0000256" key="3">
    <source>
        <dbReference type="ARBA" id="ARBA00022989"/>
    </source>
</evidence>
<feature type="transmembrane region" description="Helical" evidence="5">
    <location>
        <begin position="312"/>
        <end position="332"/>
    </location>
</feature>
<dbReference type="EMBL" id="JACCAC010000001">
    <property type="protein sequence ID" value="NYG55518.1"/>
    <property type="molecule type" value="Genomic_DNA"/>
</dbReference>
<feature type="transmembrane region" description="Helical" evidence="5">
    <location>
        <begin position="248"/>
        <end position="267"/>
    </location>
</feature>
<sequence length="463" mass="46427">MTTTREPTTPGPPGPRRTSLLSPAYRGASLGSFALVFLAAFEALAVATVMPEVSADLDGRAWFATAFSATLAASLVGMVLAGSWSDRRGAVRPLLTAVALFGVGLLVAGLAPSMGLLVLGRVLQGLGGGALTVALYVLVAQVYAPPDRPRILGLFALAWVLPGLVGPFLAGVVAETVGWRWVFLGVVGLAAAALTLMVPALAGVQPPPAGERRSREARRRDRRRVGLALVVALALLGLNGAGGLTGPLAVAGAAGALVAVVAALRPLLPAGTLRAGRGVAAVVALRGLVAATFFASEAYLPYLLQEQYDLRIWLSGLVLTGATLGWAAASQVQARLGDRLPDEAALRAGSSVLAAGVTAIAAATALGLPALLLVVGWVVAAAGMGLMYPRTTVAVLARTSEADRGSGSAGLTLADAVGSAAAVAVAGLVFTAVGTADDRAAFVAVLTLTTALGALAVVVARRA</sequence>
<feature type="transmembrane region" description="Helical" evidence="5">
    <location>
        <begin position="125"/>
        <end position="144"/>
    </location>
</feature>
<dbReference type="GO" id="GO:0005886">
    <property type="term" value="C:plasma membrane"/>
    <property type="evidence" value="ECO:0007669"/>
    <property type="project" value="UniProtKB-SubCell"/>
</dbReference>
<feature type="transmembrane region" description="Helical" evidence="5">
    <location>
        <begin position="151"/>
        <end position="173"/>
    </location>
</feature>
<proteinExistence type="predicted"/>
<feature type="transmembrane region" description="Helical" evidence="5">
    <location>
        <begin position="61"/>
        <end position="82"/>
    </location>
</feature>
<dbReference type="SUPFAM" id="SSF103473">
    <property type="entry name" value="MFS general substrate transporter"/>
    <property type="match status" value="1"/>
</dbReference>
<evidence type="ECO:0000259" key="6">
    <source>
        <dbReference type="PROSITE" id="PS50850"/>
    </source>
</evidence>
<evidence type="ECO:0000256" key="4">
    <source>
        <dbReference type="ARBA" id="ARBA00023136"/>
    </source>
</evidence>
<dbReference type="RefSeq" id="WP_179517945.1">
    <property type="nucleotide sequence ID" value="NZ_JACCAC010000001.1"/>
</dbReference>
<dbReference type="Gene3D" id="1.20.1250.20">
    <property type="entry name" value="MFS general substrate transporter like domains"/>
    <property type="match status" value="1"/>
</dbReference>
<dbReference type="AlphaFoldDB" id="A0A7Y9RVB0"/>
<comment type="caution">
    <text evidence="7">The sequence shown here is derived from an EMBL/GenBank/DDBJ whole genome shotgun (WGS) entry which is preliminary data.</text>
</comment>
<feature type="domain" description="Major facilitator superfamily (MFS) profile" evidence="6">
    <location>
        <begin position="28"/>
        <end position="463"/>
    </location>
</feature>
<feature type="transmembrane region" description="Helical" evidence="5">
    <location>
        <begin position="440"/>
        <end position="460"/>
    </location>
</feature>
<feature type="transmembrane region" description="Helical" evidence="5">
    <location>
        <begin position="279"/>
        <end position="300"/>
    </location>
</feature>
<dbReference type="PANTHER" id="PTHR23501:SF154">
    <property type="entry name" value="MULTIDRUG-EFFLUX TRANSPORTER RV1634-RELATED"/>
    <property type="match status" value="1"/>
</dbReference>
<gene>
    <name evidence="7" type="ORF">BJ989_001822</name>
</gene>
<feature type="transmembrane region" description="Helical" evidence="5">
    <location>
        <begin position="94"/>
        <end position="119"/>
    </location>
</feature>
<keyword evidence="3 5" id="KW-1133">Transmembrane helix</keyword>
<comment type="subcellular location">
    <subcellularLocation>
        <location evidence="1">Cell membrane</location>
        <topology evidence="1">Multi-pass membrane protein</topology>
    </subcellularLocation>
</comment>
<dbReference type="InterPro" id="IPR005829">
    <property type="entry name" value="Sugar_transporter_CS"/>
</dbReference>
<dbReference type="PROSITE" id="PS00217">
    <property type="entry name" value="SUGAR_TRANSPORT_2"/>
    <property type="match status" value="1"/>
</dbReference>
<feature type="transmembrane region" description="Helical" evidence="5">
    <location>
        <begin position="370"/>
        <end position="388"/>
    </location>
</feature>
<evidence type="ECO:0000313" key="8">
    <source>
        <dbReference type="Proteomes" id="UP000544110"/>
    </source>
</evidence>
<dbReference type="InterPro" id="IPR011701">
    <property type="entry name" value="MFS"/>
</dbReference>
<keyword evidence="2 5" id="KW-0812">Transmembrane</keyword>
<evidence type="ECO:0000313" key="7">
    <source>
        <dbReference type="EMBL" id="NYG55518.1"/>
    </source>
</evidence>
<feature type="transmembrane region" description="Helical" evidence="5">
    <location>
        <begin position="344"/>
        <end position="364"/>
    </location>
</feature>
<dbReference type="Proteomes" id="UP000544110">
    <property type="component" value="Unassembled WGS sequence"/>
</dbReference>
<protein>
    <submittedName>
        <fullName evidence="7">MFS family permease</fullName>
    </submittedName>
</protein>
<keyword evidence="4 5" id="KW-0472">Membrane</keyword>